<gene>
    <name evidence="1" type="ORF">DTER00134_LOCUS1667</name>
</gene>
<dbReference type="CDD" id="cd04873">
    <property type="entry name" value="ACT_UUR-ACR-like"/>
    <property type="match status" value="1"/>
</dbReference>
<sequence length="315" mass="34612">MLLQSTSNPAGFRGGVSRSTVSPPILHKCQFRNSRARQPVQPLRAQSASTASLSSEDDLYGGECIPCWVSVDNSDEKFTKLTVDVGDYGGLLRTIAWVLTGSETCVHHAAISTNQDEMAHNIYWLTDMKGRKLSDRAASYLQDTMQNVVEFCKPRIKSLQEWTSGNVNITNMRNDRYSIITVCGDPKLHRRYGGVLKEGFFFELCSLITSCGCVVKQAQVIGSDSPPEEVANCLGCKLCMPAQNEHAQPQDPPYDFSLGPFYRFCVTDVEGKKLGAPQASAFLTMYNMIHGSGHMPLHPPNTDNYALAAAGAFVE</sequence>
<evidence type="ECO:0000313" key="1">
    <source>
        <dbReference type="EMBL" id="CAE0486628.1"/>
    </source>
</evidence>
<dbReference type="EMBL" id="HBIP01003668">
    <property type="protein sequence ID" value="CAE0486628.1"/>
    <property type="molecule type" value="Transcribed_RNA"/>
</dbReference>
<organism evidence="1">
    <name type="scientific">Dunaliella tertiolecta</name>
    <name type="common">Green alga</name>
    <dbReference type="NCBI Taxonomy" id="3047"/>
    <lineage>
        <taxon>Eukaryota</taxon>
        <taxon>Viridiplantae</taxon>
        <taxon>Chlorophyta</taxon>
        <taxon>core chlorophytes</taxon>
        <taxon>Chlorophyceae</taxon>
        <taxon>CS clade</taxon>
        <taxon>Chlamydomonadales</taxon>
        <taxon>Dunaliellaceae</taxon>
        <taxon>Dunaliella</taxon>
    </lineage>
</organism>
<protein>
    <submittedName>
        <fullName evidence="1">Uncharacterized protein</fullName>
    </submittedName>
</protein>
<accession>A0A7S3QLK7</accession>
<name>A0A7S3QLK7_DUNTE</name>
<reference evidence="1" key="1">
    <citation type="submission" date="2021-01" db="EMBL/GenBank/DDBJ databases">
        <authorList>
            <person name="Corre E."/>
            <person name="Pelletier E."/>
            <person name="Niang G."/>
            <person name="Scheremetjew M."/>
            <person name="Finn R."/>
            <person name="Kale V."/>
            <person name="Holt S."/>
            <person name="Cochrane G."/>
            <person name="Meng A."/>
            <person name="Brown T."/>
            <person name="Cohen L."/>
        </authorList>
    </citation>
    <scope>NUCLEOTIDE SEQUENCE</scope>
    <source>
        <strain evidence="1">CCMP1320</strain>
    </source>
</reference>
<dbReference type="AlphaFoldDB" id="A0A7S3QLK7"/>
<proteinExistence type="predicted"/>